<organism evidence="3 4">
    <name type="scientific">Eragrostis curvula</name>
    <name type="common">weeping love grass</name>
    <dbReference type="NCBI Taxonomy" id="38414"/>
    <lineage>
        <taxon>Eukaryota</taxon>
        <taxon>Viridiplantae</taxon>
        <taxon>Streptophyta</taxon>
        <taxon>Embryophyta</taxon>
        <taxon>Tracheophyta</taxon>
        <taxon>Spermatophyta</taxon>
        <taxon>Magnoliopsida</taxon>
        <taxon>Liliopsida</taxon>
        <taxon>Poales</taxon>
        <taxon>Poaceae</taxon>
        <taxon>PACMAD clade</taxon>
        <taxon>Chloridoideae</taxon>
        <taxon>Eragrostideae</taxon>
        <taxon>Eragrostidinae</taxon>
        <taxon>Eragrostis</taxon>
    </lineage>
</organism>
<keyword evidence="2" id="KW-0809">Transit peptide</keyword>
<evidence type="ECO:0000256" key="2">
    <source>
        <dbReference type="ARBA" id="ARBA00022946"/>
    </source>
</evidence>
<dbReference type="EMBL" id="RWGY01000011">
    <property type="protein sequence ID" value="TVU31853.1"/>
    <property type="molecule type" value="Genomic_DNA"/>
</dbReference>
<dbReference type="GO" id="GO:0009451">
    <property type="term" value="P:RNA modification"/>
    <property type="evidence" value="ECO:0007669"/>
    <property type="project" value="InterPro"/>
</dbReference>
<evidence type="ECO:0008006" key="5">
    <source>
        <dbReference type="Google" id="ProtNLM"/>
    </source>
</evidence>
<dbReference type="Gene3D" id="1.25.40.10">
    <property type="entry name" value="Tetratricopeptide repeat domain"/>
    <property type="match status" value="1"/>
</dbReference>
<sequence>MHATFLHLFSICANSDRTALVSVQARVWVRPHRLHCAASARRVFDAMHHWYMVSWNNMLTAYSHVGDIEAALALFHMMPDPNDASWNTLVSSYC</sequence>
<protein>
    <recommendedName>
        <fullName evidence="5">Pentatricopeptide repeat-containing protein</fullName>
    </recommendedName>
</protein>
<dbReference type="InterPro" id="IPR046960">
    <property type="entry name" value="PPR_At4g14850-like_plant"/>
</dbReference>
<dbReference type="Pfam" id="PF13041">
    <property type="entry name" value="PPR_2"/>
    <property type="match status" value="1"/>
</dbReference>
<dbReference type="GO" id="GO:0003723">
    <property type="term" value="F:RNA binding"/>
    <property type="evidence" value="ECO:0007669"/>
    <property type="project" value="InterPro"/>
</dbReference>
<accession>A0A5J9V795</accession>
<name>A0A5J9V795_9POAL</name>
<evidence type="ECO:0000313" key="4">
    <source>
        <dbReference type="Proteomes" id="UP000324897"/>
    </source>
</evidence>
<reference evidence="3 4" key="1">
    <citation type="journal article" date="2019" name="Sci. Rep.">
        <title>A high-quality genome of Eragrostis curvula grass provides insights into Poaceae evolution and supports new strategies to enhance forage quality.</title>
        <authorList>
            <person name="Carballo J."/>
            <person name="Santos B.A.C.M."/>
            <person name="Zappacosta D."/>
            <person name="Garbus I."/>
            <person name="Selva J.P."/>
            <person name="Gallo C.A."/>
            <person name="Diaz A."/>
            <person name="Albertini E."/>
            <person name="Caccamo M."/>
            <person name="Echenique V."/>
        </authorList>
    </citation>
    <scope>NUCLEOTIDE SEQUENCE [LARGE SCALE GENOMIC DNA]</scope>
    <source>
        <strain evidence="4">cv. Victoria</strain>
        <tissue evidence="3">Leaf</tissue>
    </source>
</reference>
<evidence type="ECO:0000313" key="3">
    <source>
        <dbReference type="EMBL" id="TVU31853.1"/>
    </source>
</evidence>
<dbReference type="PANTHER" id="PTHR47926">
    <property type="entry name" value="PENTATRICOPEPTIDE REPEAT-CONTAINING PROTEIN"/>
    <property type="match status" value="1"/>
</dbReference>
<gene>
    <name evidence="3" type="ORF">EJB05_23555</name>
</gene>
<dbReference type="NCBIfam" id="TIGR00756">
    <property type="entry name" value="PPR"/>
    <property type="match status" value="1"/>
</dbReference>
<feature type="non-terminal residue" evidence="3">
    <location>
        <position position="1"/>
    </location>
</feature>
<keyword evidence="4" id="KW-1185">Reference proteome</keyword>
<dbReference type="PANTHER" id="PTHR47926:SF347">
    <property type="entry name" value="PENTATRICOPEPTIDE REPEAT-CONTAINING PROTEIN"/>
    <property type="match status" value="1"/>
</dbReference>
<dbReference type="Gramene" id="TVU31853">
    <property type="protein sequence ID" value="TVU31853"/>
    <property type="gene ID" value="EJB05_23555"/>
</dbReference>
<keyword evidence="1" id="KW-0677">Repeat</keyword>
<dbReference type="Proteomes" id="UP000324897">
    <property type="component" value="Chromosome 1"/>
</dbReference>
<dbReference type="AlphaFoldDB" id="A0A5J9V795"/>
<evidence type="ECO:0000256" key="1">
    <source>
        <dbReference type="ARBA" id="ARBA00022737"/>
    </source>
</evidence>
<dbReference type="OrthoDB" id="185373at2759"/>
<comment type="caution">
    <text evidence="3">The sequence shown here is derived from an EMBL/GenBank/DDBJ whole genome shotgun (WGS) entry which is preliminary data.</text>
</comment>
<proteinExistence type="predicted"/>
<dbReference type="InterPro" id="IPR011990">
    <property type="entry name" value="TPR-like_helical_dom_sf"/>
</dbReference>
<dbReference type="InterPro" id="IPR002885">
    <property type="entry name" value="PPR_rpt"/>
</dbReference>